<reference evidence="4 5" key="1">
    <citation type="journal article" date="2012" name="Science">
        <title>The Paleozoic origin of enzymatic lignin decomposition reconstructed from 31 fungal genomes.</title>
        <authorList>
            <person name="Floudas D."/>
            <person name="Binder M."/>
            <person name="Riley R."/>
            <person name="Barry K."/>
            <person name="Blanchette R.A."/>
            <person name="Henrissat B."/>
            <person name="Martinez A.T."/>
            <person name="Otillar R."/>
            <person name="Spatafora J.W."/>
            <person name="Yadav J.S."/>
            <person name="Aerts A."/>
            <person name="Benoit I."/>
            <person name="Boyd A."/>
            <person name="Carlson A."/>
            <person name="Copeland A."/>
            <person name="Coutinho P.M."/>
            <person name="de Vries R.P."/>
            <person name="Ferreira P."/>
            <person name="Findley K."/>
            <person name="Foster B."/>
            <person name="Gaskell J."/>
            <person name="Glotzer D."/>
            <person name="Gorecki P."/>
            <person name="Heitman J."/>
            <person name="Hesse C."/>
            <person name="Hori C."/>
            <person name="Igarashi K."/>
            <person name="Jurgens J.A."/>
            <person name="Kallen N."/>
            <person name="Kersten P."/>
            <person name="Kohler A."/>
            <person name="Kuees U."/>
            <person name="Kumar T.K.A."/>
            <person name="Kuo A."/>
            <person name="LaButti K."/>
            <person name="Larrondo L.F."/>
            <person name="Lindquist E."/>
            <person name="Ling A."/>
            <person name="Lombard V."/>
            <person name="Lucas S."/>
            <person name="Lundell T."/>
            <person name="Martin R."/>
            <person name="McLaughlin D.J."/>
            <person name="Morgenstern I."/>
            <person name="Morin E."/>
            <person name="Murat C."/>
            <person name="Nagy L.G."/>
            <person name="Nolan M."/>
            <person name="Ohm R.A."/>
            <person name="Patyshakuliyeva A."/>
            <person name="Rokas A."/>
            <person name="Ruiz-Duenas F.J."/>
            <person name="Sabat G."/>
            <person name="Salamov A."/>
            <person name="Samejima M."/>
            <person name="Schmutz J."/>
            <person name="Slot J.C."/>
            <person name="St John F."/>
            <person name="Stenlid J."/>
            <person name="Sun H."/>
            <person name="Sun S."/>
            <person name="Syed K."/>
            <person name="Tsang A."/>
            <person name="Wiebenga A."/>
            <person name="Young D."/>
            <person name="Pisabarro A."/>
            <person name="Eastwood D.C."/>
            <person name="Martin F."/>
            <person name="Cullen D."/>
            <person name="Grigoriev I.V."/>
            <person name="Hibbett D.S."/>
        </authorList>
    </citation>
    <scope>NUCLEOTIDE SEQUENCE</scope>
    <source>
        <strain evidence="5">FP-58527</strain>
    </source>
</reference>
<evidence type="ECO:0000313" key="4">
    <source>
        <dbReference type="EMBL" id="EPT00191.1"/>
    </source>
</evidence>
<dbReference type="EMBL" id="KE504151">
    <property type="protein sequence ID" value="EPT00191.1"/>
    <property type="molecule type" value="Genomic_DNA"/>
</dbReference>
<feature type="transmembrane region" description="Helical" evidence="2">
    <location>
        <begin position="230"/>
        <end position="249"/>
    </location>
</feature>
<organism evidence="4 5">
    <name type="scientific">Fomitopsis schrenkii</name>
    <name type="common">Brown rot fungus</name>
    <dbReference type="NCBI Taxonomy" id="2126942"/>
    <lineage>
        <taxon>Eukaryota</taxon>
        <taxon>Fungi</taxon>
        <taxon>Dikarya</taxon>
        <taxon>Basidiomycota</taxon>
        <taxon>Agaricomycotina</taxon>
        <taxon>Agaricomycetes</taxon>
        <taxon>Polyporales</taxon>
        <taxon>Fomitopsis</taxon>
    </lineage>
</organism>
<feature type="transmembrane region" description="Helical" evidence="2">
    <location>
        <begin position="145"/>
        <end position="162"/>
    </location>
</feature>
<evidence type="ECO:0000256" key="2">
    <source>
        <dbReference type="SAM" id="Phobius"/>
    </source>
</evidence>
<dbReference type="Pfam" id="PF20151">
    <property type="entry name" value="DUF6533"/>
    <property type="match status" value="1"/>
</dbReference>
<feature type="transmembrane region" description="Helical" evidence="2">
    <location>
        <begin position="59"/>
        <end position="82"/>
    </location>
</feature>
<gene>
    <name evidence="4" type="ORF">FOMPIDRAFT_90827</name>
</gene>
<evidence type="ECO:0000259" key="3">
    <source>
        <dbReference type="Pfam" id="PF20151"/>
    </source>
</evidence>
<dbReference type="eggNOG" id="ENOG502RD53">
    <property type="taxonomic scope" value="Eukaryota"/>
</dbReference>
<proteinExistence type="predicted"/>
<accession>S8FFK1</accession>
<dbReference type="InParanoid" id="S8FFK1"/>
<evidence type="ECO:0000313" key="5">
    <source>
        <dbReference type="Proteomes" id="UP000015241"/>
    </source>
</evidence>
<dbReference type="HOGENOM" id="CLU_053360_1_1_1"/>
<evidence type="ECO:0000256" key="1">
    <source>
        <dbReference type="SAM" id="MobiDB-lite"/>
    </source>
</evidence>
<dbReference type="InterPro" id="IPR045340">
    <property type="entry name" value="DUF6533"/>
</dbReference>
<dbReference type="Proteomes" id="UP000015241">
    <property type="component" value="Unassembled WGS sequence"/>
</dbReference>
<feature type="region of interest" description="Disordered" evidence="1">
    <location>
        <begin position="332"/>
        <end position="352"/>
    </location>
</feature>
<keyword evidence="2" id="KW-0472">Membrane</keyword>
<sequence>MANPQPEQVVYQLDSELVRSYLLVAPFALYVYDRLITITREVDLVWGRPGQRRALVVPALYGLMHIYTPLYFVLNITTLWNLSCKRFVVQRSAGIYAELSFNSFLSTYFITVAFGVDICLLYTAWGMISALRVYAINPRDWTMPFVVFGLFLVPVAANLLYAPTRTNAKFAPLTCNAPLTVEISTRVSAIAGDALVLFATWRVTYGVSRVSHLVKPNIPITLLLLRDGTLYFGALLILNIFSAVCWAKIPTFQDFDNFIYSLTTILLSRLFFNLREVSPPQSTLQDPDANSLADGVGSLPWTSADSMQTHPSFLSTLGGSLMYGRDEVEGSVNTDLHGDSGRTVRGISNGIH</sequence>
<keyword evidence="2" id="KW-1133">Transmembrane helix</keyword>
<dbReference type="OrthoDB" id="2804045at2759"/>
<feature type="domain" description="DUF6533" evidence="3">
    <location>
        <begin position="21"/>
        <end position="65"/>
    </location>
</feature>
<keyword evidence="2" id="KW-0812">Transmembrane</keyword>
<keyword evidence="5" id="KW-1185">Reference proteome</keyword>
<dbReference type="AlphaFoldDB" id="S8FFK1"/>
<name>S8FFK1_FOMSC</name>
<feature type="transmembrane region" description="Helical" evidence="2">
    <location>
        <begin position="103"/>
        <end position="125"/>
    </location>
</feature>
<protein>
    <recommendedName>
        <fullName evidence="3">DUF6533 domain-containing protein</fullName>
    </recommendedName>
</protein>